<protein>
    <recommendedName>
        <fullName evidence="4">Phage abortive infection protein</fullName>
    </recommendedName>
</protein>
<name>A0A3R9G8F2_ACIJO</name>
<gene>
    <name evidence="2" type="ORF">EGT73_05390</name>
</gene>
<dbReference type="EMBL" id="RHXE01000007">
    <property type="protein sequence ID" value="RSE25192.1"/>
    <property type="molecule type" value="Genomic_DNA"/>
</dbReference>
<keyword evidence="1" id="KW-1133">Transmembrane helix</keyword>
<dbReference type="AlphaFoldDB" id="A0A3R9G8F2"/>
<keyword evidence="1" id="KW-0812">Transmembrane</keyword>
<evidence type="ECO:0008006" key="4">
    <source>
        <dbReference type="Google" id="ProtNLM"/>
    </source>
</evidence>
<evidence type="ECO:0000313" key="2">
    <source>
        <dbReference type="EMBL" id="RSE25192.1"/>
    </source>
</evidence>
<reference evidence="2 3" key="1">
    <citation type="submission" date="2018-10" db="EMBL/GenBank/DDBJ databases">
        <title>Transmission dynamics of multidrug resistant bacteria on intensive care unit surfaces.</title>
        <authorList>
            <person name="D'Souza A.W."/>
            <person name="Potter R.F."/>
            <person name="Wallace M."/>
            <person name="Shupe A."/>
            <person name="Patel S."/>
            <person name="Sun S."/>
            <person name="Gul D."/>
            <person name="Kwon J.H."/>
            <person name="Andleeb S."/>
            <person name="Burnham C.-A.D."/>
            <person name="Dantas G."/>
        </authorList>
    </citation>
    <scope>NUCLEOTIDE SEQUENCE [LARGE SCALE GENOMIC DNA]</scope>
    <source>
        <strain evidence="2 3">AJ_385</strain>
    </source>
</reference>
<keyword evidence="1" id="KW-0472">Membrane</keyword>
<accession>A0A3R9G8F2</accession>
<evidence type="ECO:0000313" key="3">
    <source>
        <dbReference type="Proteomes" id="UP000277537"/>
    </source>
</evidence>
<dbReference type="Proteomes" id="UP000277537">
    <property type="component" value="Unassembled WGS sequence"/>
</dbReference>
<feature type="transmembrane region" description="Helical" evidence="1">
    <location>
        <begin position="39"/>
        <end position="60"/>
    </location>
</feature>
<organism evidence="2 3">
    <name type="scientific">Acinetobacter johnsonii</name>
    <dbReference type="NCBI Taxonomy" id="40214"/>
    <lineage>
        <taxon>Bacteria</taxon>
        <taxon>Pseudomonadati</taxon>
        <taxon>Pseudomonadota</taxon>
        <taxon>Gammaproteobacteria</taxon>
        <taxon>Moraxellales</taxon>
        <taxon>Moraxellaceae</taxon>
        <taxon>Acinetobacter</taxon>
    </lineage>
</organism>
<evidence type="ECO:0000256" key="1">
    <source>
        <dbReference type="SAM" id="Phobius"/>
    </source>
</evidence>
<proteinExistence type="predicted"/>
<comment type="caution">
    <text evidence="2">The sequence shown here is derived from an EMBL/GenBank/DDBJ whole genome shotgun (WGS) entry which is preliminary data.</text>
</comment>
<sequence>MKDSIAKTLAITFIITLFLFAFTWIIFNFQNSSDALKDTWGIVSSLFGGISTLIAAYIAYTLYVDWRTPHDLNIETEYKKEILRVIRKLSPLEFTYDRLVSNHFLYKSNPEFTIPININNEELEKLGDYINELLGLLDELYIITRDNNIELLKKQYFHYAQLYSFILVRANYLYKNKEKADLLDFLGTELKFNYTNTEGRDCTSYTLYAHAFNGLRHTGIRKYISERLKATPPST</sequence>
<feature type="transmembrane region" description="Helical" evidence="1">
    <location>
        <begin position="9"/>
        <end position="27"/>
    </location>
</feature>